<keyword evidence="2 4" id="KW-0378">Hydrolase</keyword>
<feature type="site" description="Important for substrate specificity" evidence="4">
    <location>
        <position position="14"/>
    </location>
</feature>
<dbReference type="OrthoDB" id="9807767at2"/>
<gene>
    <name evidence="5" type="primary">maf</name>
    <name evidence="5" type="ORF">CR164_01970</name>
</gene>
<accession>A0A317TBT3</accession>
<dbReference type="Proteomes" id="UP000246278">
    <property type="component" value="Unassembled WGS sequence"/>
</dbReference>
<feature type="site" description="Important for substrate specificity" evidence="4">
    <location>
        <position position="76"/>
    </location>
</feature>
<comment type="caution">
    <text evidence="5">The sequence shown here is derived from an EMBL/GenBank/DDBJ whole genome shotgun (WGS) entry which is preliminary data.</text>
</comment>
<dbReference type="NCBIfam" id="TIGR00172">
    <property type="entry name" value="maf"/>
    <property type="match status" value="1"/>
</dbReference>
<sequence length="194" mass="21466">MSKLNIVLASQSPRRRELLELMQIPFTAIAADIDETFNPDLPVTRNIMDIAEKKARAVIKKLTKSTADTVILGADTTVVFGNKPLGKPSGREEAYAMLAELQGTSHKVMTGFALLQGTLCHTDYATTLVEFSPMTGKEINHYIDTQQPFDKAGAYGIQDPFMSCFIRRIEGCYYNVVGLPLSHIYSVMRTMGLV</sequence>
<evidence type="ECO:0000256" key="1">
    <source>
        <dbReference type="ARBA" id="ARBA00001968"/>
    </source>
</evidence>
<protein>
    <recommendedName>
        <fullName evidence="4">dTTP/UTP pyrophosphatase</fullName>
        <shortName evidence="4">dTTPase/UTPase</shortName>
        <ecNumber evidence="4">3.6.1.9</ecNumber>
    </recommendedName>
    <alternativeName>
        <fullName evidence="4">Nucleoside triphosphate pyrophosphatase</fullName>
    </alternativeName>
    <alternativeName>
        <fullName evidence="4">Nucleotide pyrophosphatase</fullName>
        <shortName evidence="4">Nucleotide PPase</shortName>
    </alternativeName>
</protein>
<comment type="function">
    <text evidence="4">Nucleoside triphosphate pyrophosphatase that hydrolyzes dTTP and UTP. May have a dual role in cell division arrest and in preventing the incorporation of modified nucleotides into cellular nucleic acids.</text>
</comment>
<dbReference type="HAMAP" id="MF_00528">
    <property type="entry name" value="Maf"/>
    <property type="match status" value="1"/>
</dbReference>
<comment type="caution">
    <text evidence="4">Lacks conserved residue(s) required for the propagation of feature annotation.</text>
</comment>
<comment type="subcellular location">
    <subcellularLocation>
        <location evidence="4">Cytoplasm</location>
    </subcellularLocation>
</comment>
<dbReference type="InterPro" id="IPR003697">
    <property type="entry name" value="Maf-like"/>
</dbReference>
<evidence type="ECO:0000313" key="5">
    <source>
        <dbReference type="EMBL" id="PWW83341.1"/>
    </source>
</evidence>
<organism evidence="5 6">
    <name type="scientific">Prosthecochloris marina</name>
    <dbReference type="NCBI Taxonomy" id="2017681"/>
    <lineage>
        <taxon>Bacteria</taxon>
        <taxon>Pseudomonadati</taxon>
        <taxon>Chlorobiota</taxon>
        <taxon>Chlorobiia</taxon>
        <taxon>Chlorobiales</taxon>
        <taxon>Chlorobiaceae</taxon>
        <taxon>Prosthecochloris</taxon>
    </lineage>
</organism>
<dbReference type="AlphaFoldDB" id="A0A317TBT3"/>
<dbReference type="GO" id="GO:0036218">
    <property type="term" value="F:dTTP diphosphatase activity"/>
    <property type="evidence" value="ECO:0007669"/>
    <property type="project" value="RHEA"/>
</dbReference>
<reference evidence="6" key="1">
    <citation type="submission" date="2017-10" db="EMBL/GenBank/DDBJ databases">
        <authorList>
            <person name="Gaisin V.A."/>
            <person name="Rysina M.S."/>
            <person name="Grouzdev D.S."/>
        </authorList>
    </citation>
    <scope>NUCLEOTIDE SEQUENCE [LARGE SCALE GENOMIC DNA]</scope>
    <source>
        <strain evidence="6">V1</strain>
    </source>
</reference>
<dbReference type="SUPFAM" id="SSF52972">
    <property type="entry name" value="ITPase-like"/>
    <property type="match status" value="1"/>
</dbReference>
<keyword evidence="3 4" id="KW-0546">Nucleotide metabolism</keyword>
<dbReference type="InterPro" id="IPR029001">
    <property type="entry name" value="ITPase-like_fam"/>
</dbReference>
<keyword evidence="6" id="KW-1185">Reference proteome</keyword>
<dbReference type="GO" id="GO:0009117">
    <property type="term" value="P:nucleotide metabolic process"/>
    <property type="evidence" value="ECO:0007669"/>
    <property type="project" value="UniProtKB-KW"/>
</dbReference>
<dbReference type="GO" id="GO:0005737">
    <property type="term" value="C:cytoplasm"/>
    <property type="evidence" value="ECO:0007669"/>
    <property type="project" value="UniProtKB-SubCell"/>
</dbReference>
<dbReference type="GO" id="GO:0036221">
    <property type="term" value="F:UTP diphosphatase activity"/>
    <property type="evidence" value="ECO:0007669"/>
    <property type="project" value="RHEA"/>
</dbReference>
<evidence type="ECO:0000256" key="2">
    <source>
        <dbReference type="ARBA" id="ARBA00022801"/>
    </source>
</evidence>
<dbReference type="EMBL" id="PDNZ01000001">
    <property type="protein sequence ID" value="PWW83341.1"/>
    <property type="molecule type" value="Genomic_DNA"/>
</dbReference>
<comment type="cofactor">
    <cofactor evidence="1 4">
        <name>a divalent metal cation</name>
        <dbReference type="ChEBI" id="CHEBI:60240"/>
    </cofactor>
</comment>
<dbReference type="Gene3D" id="3.90.950.10">
    <property type="match status" value="1"/>
</dbReference>
<dbReference type="RefSeq" id="WP_110022222.1">
    <property type="nucleotide sequence ID" value="NZ_PDNZ01000001.1"/>
</dbReference>
<dbReference type="Pfam" id="PF02545">
    <property type="entry name" value="Maf"/>
    <property type="match status" value="1"/>
</dbReference>
<comment type="catalytic activity">
    <reaction evidence="4">
        <text>UTP + H2O = UMP + diphosphate + H(+)</text>
        <dbReference type="Rhea" id="RHEA:29395"/>
        <dbReference type="ChEBI" id="CHEBI:15377"/>
        <dbReference type="ChEBI" id="CHEBI:15378"/>
        <dbReference type="ChEBI" id="CHEBI:33019"/>
        <dbReference type="ChEBI" id="CHEBI:46398"/>
        <dbReference type="ChEBI" id="CHEBI:57865"/>
        <dbReference type="EC" id="3.6.1.9"/>
    </reaction>
</comment>
<proteinExistence type="inferred from homology"/>
<feature type="site" description="Important for substrate specificity" evidence="4">
    <location>
        <position position="158"/>
    </location>
</feature>
<keyword evidence="4" id="KW-0963">Cytoplasm</keyword>
<evidence type="ECO:0000313" key="6">
    <source>
        <dbReference type="Proteomes" id="UP000246278"/>
    </source>
</evidence>
<name>A0A317TBT3_9CHLB</name>
<dbReference type="PANTHER" id="PTHR43213">
    <property type="entry name" value="BIFUNCTIONAL DTTP/UTP PYROPHOSPHATASE/METHYLTRANSFERASE PROTEIN-RELATED"/>
    <property type="match status" value="1"/>
</dbReference>
<evidence type="ECO:0000256" key="4">
    <source>
        <dbReference type="HAMAP-Rule" id="MF_00528"/>
    </source>
</evidence>
<dbReference type="EC" id="3.6.1.9" evidence="4"/>
<feature type="active site" description="Proton acceptor" evidence="4">
    <location>
        <position position="75"/>
    </location>
</feature>
<dbReference type="PIRSF" id="PIRSF006305">
    <property type="entry name" value="Maf"/>
    <property type="match status" value="1"/>
</dbReference>
<comment type="catalytic activity">
    <reaction evidence="4">
        <text>dTTP + H2O = dTMP + diphosphate + H(+)</text>
        <dbReference type="Rhea" id="RHEA:28534"/>
        <dbReference type="ChEBI" id="CHEBI:15377"/>
        <dbReference type="ChEBI" id="CHEBI:15378"/>
        <dbReference type="ChEBI" id="CHEBI:33019"/>
        <dbReference type="ChEBI" id="CHEBI:37568"/>
        <dbReference type="ChEBI" id="CHEBI:63528"/>
        <dbReference type="EC" id="3.6.1.9"/>
    </reaction>
</comment>
<dbReference type="PANTHER" id="PTHR43213:SF5">
    <property type="entry name" value="BIFUNCTIONAL DTTP_UTP PYROPHOSPHATASE_METHYLTRANSFERASE PROTEIN-RELATED"/>
    <property type="match status" value="1"/>
</dbReference>
<evidence type="ECO:0000256" key="3">
    <source>
        <dbReference type="ARBA" id="ARBA00023080"/>
    </source>
</evidence>
<dbReference type="CDD" id="cd00555">
    <property type="entry name" value="Maf"/>
    <property type="match status" value="1"/>
</dbReference>
<comment type="similarity">
    <text evidence="4">Belongs to the Maf family. YhdE subfamily.</text>
</comment>